<reference evidence="2" key="1">
    <citation type="submission" date="2021-02" db="EMBL/GenBank/DDBJ databases">
        <authorList>
            <person name="Nowell W R."/>
        </authorList>
    </citation>
    <scope>NUCLEOTIDE SEQUENCE</scope>
</reference>
<accession>A0A8S3DVL7</accession>
<evidence type="ECO:0000313" key="3">
    <source>
        <dbReference type="Proteomes" id="UP000676336"/>
    </source>
</evidence>
<comment type="caution">
    <text evidence="2">The sequence shown here is derived from an EMBL/GenBank/DDBJ whole genome shotgun (WGS) entry which is preliminary data.</text>
</comment>
<feature type="non-terminal residue" evidence="2">
    <location>
        <position position="70"/>
    </location>
</feature>
<dbReference type="Proteomes" id="UP000676336">
    <property type="component" value="Unassembled WGS sequence"/>
</dbReference>
<name>A0A8S3DVL7_9BILA</name>
<gene>
    <name evidence="2" type="ORF">SMN809_LOCUS59046</name>
</gene>
<evidence type="ECO:0000313" key="2">
    <source>
        <dbReference type="EMBL" id="CAF5048273.1"/>
    </source>
</evidence>
<protein>
    <submittedName>
        <fullName evidence="2">Uncharacterized protein</fullName>
    </submittedName>
</protein>
<proteinExistence type="predicted"/>
<organism evidence="2 3">
    <name type="scientific">Rotaria magnacalcarata</name>
    <dbReference type="NCBI Taxonomy" id="392030"/>
    <lineage>
        <taxon>Eukaryota</taxon>
        <taxon>Metazoa</taxon>
        <taxon>Spiralia</taxon>
        <taxon>Gnathifera</taxon>
        <taxon>Rotifera</taxon>
        <taxon>Eurotatoria</taxon>
        <taxon>Bdelloidea</taxon>
        <taxon>Philodinida</taxon>
        <taxon>Philodinidae</taxon>
        <taxon>Rotaria</taxon>
    </lineage>
</organism>
<dbReference type="EMBL" id="CAJOBI010223915">
    <property type="protein sequence ID" value="CAF5048273.1"/>
    <property type="molecule type" value="Genomic_DNA"/>
</dbReference>
<sequence>VSKVDENKENNDDDDEESSFPHIYVLPDLPLRIKQIISRGEINEFRGHTNARRLLLDAIFTDVTIQYSLL</sequence>
<feature type="non-terminal residue" evidence="2">
    <location>
        <position position="1"/>
    </location>
</feature>
<feature type="region of interest" description="Disordered" evidence="1">
    <location>
        <begin position="1"/>
        <end position="20"/>
    </location>
</feature>
<dbReference type="AlphaFoldDB" id="A0A8S3DVL7"/>
<feature type="compositionally biased region" description="Basic and acidic residues" evidence="1">
    <location>
        <begin position="1"/>
        <end position="10"/>
    </location>
</feature>
<evidence type="ECO:0000256" key="1">
    <source>
        <dbReference type="SAM" id="MobiDB-lite"/>
    </source>
</evidence>